<feature type="domain" description="Multi-ubiquitin" evidence="1">
    <location>
        <begin position="154"/>
        <end position="224"/>
    </location>
</feature>
<protein>
    <submittedName>
        <fullName evidence="2">Multiubiquitin domain-containing protein</fullName>
    </submittedName>
</protein>
<evidence type="ECO:0000259" key="1">
    <source>
        <dbReference type="Pfam" id="PF14452"/>
    </source>
</evidence>
<dbReference type="RefSeq" id="WP_248729921.1">
    <property type="nucleotide sequence ID" value="NZ_CP096829.1"/>
</dbReference>
<dbReference type="Pfam" id="PF14452">
    <property type="entry name" value="Multi_ubiq"/>
    <property type="match status" value="3"/>
</dbReference>
<name>A0ABY4LZV4_9FLAO</name>
<sequence>MQHNKENAGKPALNFVVNKKSYEWFDQYITGEQIRKIAGIKSDDKLYLQITEPWEDELIFEDTRVNLARQGIEDFYTAEKLKFTVNGKLFDWPEQFINGKQIREIAGIDADDKIYLDNKKPYLDNLIEDDEQVDLARPSIERFYTVEINFEVIINVAGVNHSWKKPKITFEEVIVLAYGNYNDSPTMVYTVAYEDGPKQNIEGSMIKDSSVFVKNKMIFHATATCQS</sequence>
<dbReference type="Proteomes" id="UP000829998">
    <property type="component" value="Chromosome"/>
</dbReference>
<keyword evidence="3" id="KW-1185">Reference proteome</keyword>
<proteinExistence type="predicted"/>
<feature type="domain" description="Multi-ubiquitin" evidence="1">
    <location>
        <begin position="82"/>
        <end position="145"/>
    </location>
</feature>
<evidence type="ECO:0000313" key="3">
    <source>
        <dbReference type="Proteomes" id="UP000829998"/>
    </source>
</evidence>
<accession>A0ABY4LZV4</accession>
<gene>
    <name evidence="2" type="ORF">M0M44_11690</name>
</gene>
<dbReference type="InterPro" id="IPR027802">
    <property type="entry name" value="Multi-ubiquitin_dom"/>
</dbReference>
<reference evidence="2 3" key="1">
    <citation type="submission" date="2022-04" db="EMBL/GenBank/DDBJ databases">
        <authorList>
            <person name="Ra J.-S."/>
            <person name="Kim S.-B."/>
        </authorList>
    </citation>
    <scope>NUCLEOTIDE SEQUENCE [LARGE SCALE GENOMIC DNA]</scope>
    <source>
        <strain evidence="2 3">MMS21-Er5</strain>
    </source>
</reference>
<feature type="domain" description="Multi-ubiquitin" evidence="1">
    <location>
        <begin position="15"/>
        <end position="79"/>
    </location>
</feature>
<dbReference type="EMBL" id="CP096829">
    <property type="protein sequence ID" value="UPZ17983.1"/>
    <property type="molecule type" value="Genomic_DNA"/>
</dbReference>
<evidence type="ECO:0000313" key="2">
    <source>
        <dbReference type="EMBL" id="UPZ17983.1"/>
    </source>
</evidence>
<organism evidence="2 3">
    <name type="scientific">Flavobacterium humidisoli</name>
    <dbReference type="NCBI Taxonomy" id="2937442"/>
    <lineage>
        <taxon>Bacteria</taxon>
        <taxon>Pseudomonadati</taxon>
        <taxon>Bacteroidota</taxon>
        <taxon>Flavobacteriia</taxon>
        <taxon>Flavobacteriales</taxon>
        <taxon>Flavobacteriaceae</taxon>
        <taxon>Flavobacterium</taxon>
    </lineage>
</organism>